<sequence>MMKIDKRIITMLLLFCTIGFVNCNNEEENVINYENSIEGLTADNFPVMDSSTSTHPLLKLLGYKLMGIRYKWEVSFMSGIEKYITCDSEYYYGTNSTATNAARQRLEQIEAKMKKSTTHGSFVNLIDDKVELIIASRAISRDEKQYAKEKGTGIIEKPVGIDGFVFIKNKENPVKSLTCEQIRSIYSGKITNWKEVGGNDVAITPYMRNRNSGSQEKMETLVMKGEPMMDAPELVGGGMTSPFYSLWENVNGMAYTPYYYCTAMIDDPRIKMFDVEGVQPDKTTIASRQYPYVSEIYAAVRADVDKSSMSWKIFEFLTSGAANAIIEESGYVKYY</sequence>
<dbReference type="AlphaFoldDB" id="U2DWD9"/>
<dbReference type="Gene3D" id="3.40.190.10">
    <property type="entry name" value="Periplasmic binding protein-like II"/>
    <property type="match status" value="2"/>
</dbReference>
<dbReference type="SUPFAM" id="SSF53850">
    <property type="entry name" value="Periplasmic binding protein-like II"/>
    <property type="match status" value="1"/>
</dbReference>
<dbReference type="InterPro" id="IPR024370">
    <property type="entry name" value="PBP_domain"/>
</dbReference>
<protein>
    <recommendedName>
        <fullName evidence="2">PBP domain-containing protein</fullName>
    </recommendedName>
</protein>
<name>U2DWD9_9BACE</name>
<proteinExistence type="predicted"/>
<evidence type="ECO:0000313" key="4">
    <source>
        <dbReference type="Proteomes" id="UP000016496"/>
    </source>
</evidence>
<dbReference type="Proteomes" id="UP000016496">
    <property type="component" value="Unassembled WGS sequence"/>
</dbReference>
<dbReference type="PATRIC" id="fig|1321819.3.peg.2259"/>
<dbReference type="HOGENOM" id="CLU_026228_4_0_10"/>
<evidence type="ECO:0000256" key="1">
    <source>
        <dbReference type="ARBA" id="ARBA00022729"/>
    </source>
</evidence>
<keyword evidence="1" id="KW-0732">Signal</keyword>
<dbReference type="OrthoDB" id="9783488at2"/>
<accession>U2DWD9</accession>
<dbReference type="Pfam" id="PF12849">
    <property type="entry name" value="PBP_like_2"/>
    <property type="match status" value="1"/>
</dbReference>
<comment type="caution">
    <text evidence="3">The sequence shown here is derived from an EMBL/GenBank/DDBJ whole genome shotgun (WGS) entry which is preliminary data.</text>
</comment>
<dbReference type="RefSeq" id="WP_021645993.1">
    <property type="nucleotide sequence ID" value="NZ_KE993129.1"/>
</dbReference>
<dbReference type="EMBL" id="AWSV01000131">
    <property type="protein sequence ID" value="ERI84141.1"/>
    <property type="molecule type" value="Genomic_DNA"/>
</dbReference>
<dbReference type="InterPro" id="IPR050811">
    <property type="entry name" value="Phosphate_ABC_transporter"/>
</dbReference>
<dbReference type="PANTHER" id="PTHR30570:SF1">
    <property type="entry name" value="PHOSPHATE-BINDING PROTEIN PSTS"/>
    <property type="match status" value="1"/>
</dbReference>
<gene>
    <name evidence="3" type="ORF">HMPREF1981_02450</name>
</gene>
<dbReference type="PANTHER" id="PTHR30570">
    <property type="entry name" value="PERIPLASMIC PHOSPHATE BINDING COMPONENT OF PHOSPHATE ABC TRANSPORTER"/>
    <property type="match status" value="1"/>
</dbReference>
<evidence type="ECO:0000259" key="2">
    <source>
        <dbReference type="Pfam" id="PF12849"/>
    </source>
</evidence>
<evidence type="ECO:0000313" key="3">
    <source>
        <dbReference type="EMBL" id="ERI84141.1"/>
    </source>
</evidence>
<reference evidence="3 4" key="1">
    <citation type="submission" date="2013-08" db="EMBL/GenBank/DDBJ databases">
        <authorList>
            <person name="Weinstock G."/>
            <person name="Sodergren E."/>
            <person name="Wylie T."/>
            <person name="Fulton L."/>
            <person name="Fulton R."/>
            <person name="Fronick C."/>
            <person name="O'Laughlin M."/>
            <person name="Godfrey J."/>
            <person name="Miner T."/>
            <person name="Herter B."/>
            <person name="Appelbaum E."/>
            <person name="Cordes M."/>
            <person name="Lek S."/>
            <person name="Wollam A."/>
            <person name="Pepin K.H."/>
            <person name="Palsikar V.B."/>
            <person name="Mitreva M."/>
            <person name="Wilson R.K."/>
        </authorList>
    </citation>
    <scope>NUCLEOTIDE SEQUENCE [LARGE SCALE GENOMIC DNA]</scope>
    <source>
        <strain evidence="3 4">F0041</strain>
    </source>
</reference>
<feature type="domain" description="PBP" evidence="2">
    <location>
        <begin position="84"/>
        <end position="297"/>
    </location>
</feature>
<organism evidence="3 4">
    <name type="scientific">Bacteroides pyogenes F0041</name>
    <dbReference type="NCBI Taxonomy" id="1321819"/>
    <lineage>
        <taxon>Bacteria</taxon>
        <taxon>Pseudomonadati</taxon>
        <taxon>Bacteroidota</taxon>
        <taxon>Bacteroidia</taxon>
        <taxon>Bacteroidales</taxon>
        <taxon>Bacteroidaceae</taxon>
        <taxon>Bacteroides</taxon>
    </lineage>
</organism>